<dbReference type="OrthoDB" id="1761292at2759"/>
<evidence type="ECO:0000313" key="1">
    <source>
        <dbReference type="EMBL" id="KAF7113050.1"/>
    </source>
</evidence>
<accession>A0A834FZT1</accession>
<dbReference type="EMBL" id="WJXA01000374">
    <property type="protein sequence ID" value="KAF7113050.1"/>
    <property type="molecule type" value="Genomic_DNA"/>
</dbReference>
<dbReference type="AlphaFoldDB" id="A0A834FZT1"/>
<organism evidence="1 2">
    <name type="scientific">Rhododendron simsii</name>
    <name type="common">Sims's rhododendron</name>
    <dbReference type="NCBI Taxonomy" id="118357"/>
    <lineage>
        <taxon>Eukaryota</taxon>
        <taxon>Viridiplantae</taxon>
        <taxon>Streptophyta</taxon>
        <taxon>Embryophyta</taxon>
        <taxon>Tracheophyta</taxon>
        <taxon>Spermatophyta</taxon>
        <taxon>Magnoliopsida</taxon>
        <taxon>eudicotyledons</taxon>
        <taxon>Gunneridae</taxon>
        <taxon>Pentapetalae</taxon>
        <taxon>asterids</taxon>
        <taxon>Ericales</taxon>
        <taxon>Ericaceae</taxon>
        <taxon>Ericoideae</taxon>
        <taxon>Rhodoreae</taxon>
        <taxon>Rhododendron</taxon>
    </lineage>
</organism>
<keyword evidence="2" id="KW-1185">Reference proteome</keyword>
<comment type="caution">
    <text evidence="1">The sequence shown here is derived from an EMBL/GenBank/DDBJ whole genome shotgun (WGS) entry which is preliminary data.</text>
</comment>
<gene>
    <name evidence="1" type="ORF">RHSIM_RhsimUnG0165900</name>
</gene>
<dbReference type="Proteomes" id="UP000626092">
    <property type="component" value="Unassembled WGS sequence"/>
</dbReference>
<name>A0A834FZT1_RHOSS</name>
<reference evidence="1" key="1">
    <citation type="submission" date="2019-11" db="EMBL/GenBank/DDBJ databases">
        <authorList>
            <person name="Liu Y."/>
            <person name="Hou J."/>
            <person name="Li T.-Q."/>
            <person name="Guan C.-H."/>
            <person name="Wu X."/>
            <person name="Wu H.-Z."/>
            <person name="Ling F."/>
            <person name="Zhang R."/>
            <person name="Shi X.-G."/>
            <person name="Ren J.-P."/>
            <person name="Chen E.-F."/>
            <person name="Sun J.-M."/>
        </authorList>
    </citation>
    <scope>NUCLEOTIDE SEQUENCE</scope>
    <source>
        <strain evidence="1">Adult_tree_wgs_1</strain>
        <tissue evidence="1">Leaves</tissue>
    </source>
</reference>
<proteinExistence type="predicted"/>
<sequence length="78" mass="8388">MQLVAVAVTDGEEFGEDGDPTGNVAAVDKEEDEVACHCVDGVDVEEMKASHKDDEIPEIWSAAELEVGDGILFLIPMR</sequence>
<evidence type="ECO:0000313" key="2">
    <source>
        <dbReference type="Proteomes" id="UP000626092"/>
    </source>
</evidence>
<protein>
    <submittedName>
        <fullName evidence="1">Uncharacterized protein</fullName>
    </submittedName>
</protein>